<dbReference type="AlphaFoldDB" id="A0ABD4E2J6"/>
<dbReference type="Proteomes" id="UP000057910">
    <property type="component" value="Unassembled WGS sequence"/>
</dbReference>
<dbReference type="RefSeq" id="WP_059841751.1">
    <property type="nucleotide sequence ID" value="NZ_LOVO01000138.1"/>
</dbReference>
<gene>
    <name evidence="1" type="ORF">WJ68_17915</name>
</gene>
<organism evidence="1 2">
    <name type="scientific">Burkholderia ubonensis</name>
    <dbReference type="NCBI Taxonomy" id="101571"/>
    <lineage>
        <taxon>Bacteria</taxon>
        <taxon>Pseudomonadati</taxon>
        <taxon>Pseudomonadota</taxon>
        <taxon>Betaproteobacteria</taxon>
        <taxon>Burkholderiales</taxon>
        <taxon>Burkholderiaceae</taxon>
        <taxon>Burkholderia</taxon>
        <taxon>Burkholderia cepacia complex</taxon>
    </lineage>
</organism>
<name>A0ABD4E2J6_9BURK</name>
<sequence>MAIDYDTVPHYVVLLSEHEQYTLNRSREVIGAPSARLVAFAKRAAKPHPVDDRLWRSFAESVGLSPVERERFCCYQVATGSESEEELQRLIDM</sequence>
<reference evidence="1 2" key="1">
    <citation type="submission" date="2015-11" db="EMBL/GenBank/DDBJ databases">
        <title>Expanding the genomic diversity of Burkholderia species for the development of highly accurate diagnostics.</title>
        <authorList>
            <person name="Sahl J."/>
            <person name="Keim P."/>
            <person name="Wagner D."/>
        </authorList>
    </citation>
    <scope>NUCLEOTIDE SEQUENCE [LARGE SCALE GENOMIC DNA]</scope>
    <source>
        <strain evidence="1 2">MSMB1585WGS</strain>
    </source>
</reference>
<comment type="caution">
    <text evidence="1">The sequence shown here is derived from an EMBL/GenBank/DDBJ whole genome shotgun (WGS) entry which is preliminary data.</text>
</comment>
<evidence type="ECO:0000313" key="1">
    <source>
        <dbReference type="EMBL" id="KVN82223.1"/>
    </source>
</evidence>
<proteinExistence type="predicted"/>
<dbReference type="EMBL" id="LPAD01000077">
    <property type="protein sequence ID" value="KVN82223.1"/>
    <property type="molecule type" value="Genomic_DNA"/>
</dbReference>
<protein>
    <submittedName>
        <fullName evidence="1">Uncharacterized protein</fullName>
    </submittedName>
</protein>
<evidence type="ECO:0000313" key="2">
    <source>
        <dbReference type="Proteomes" id="UP000057910"/>
    </source>
</evidence>
<accession>A0ABD4E2J6</accession>